<dbReference type="SMART" id="SM01101">
    <property type="entry name" value="CRISPR_assoc"/>
    <property type="match status" value="1"/>
</dbReference>
<dbReference type="STRING" id="1811193.A0O21_05655"/>
<reference evidence="1 2" key="1">
    <citation type="journal article" date="2016" name="Int. J. Syst. Evol. Microbiol.">
        <title>Streptococcuspantholopis sp. nov., isolated from faeces of the Tibetan antelope (Pantholops hodgsonii).</title>
        <authorList>
            <person name="Bai X."/>
            <person name="Xiong Y."/>
            <person name="Lu S."/>
            <person name="Jin D."/>
            <person name="Lai X."/>
            <person name="Yang J."/>
            <person name="Niu L."/>
            <person name="Hu S."/>
            <person name="Meng X."/>
            <person name="Pu J."/>
            <person name="Ye C."/>
            <person name="Xu J."/>
        </authorList>
    </citation>
    <scope>NUCLEOTIDE SEQUENCE [LARGE SCALE GENOMIC DNA]</scope>
    <source>
        <strain evidence="1 2">TA 26</strain>
    </source>
</reference>
<name>A0A172Q7X4_9STRE</name>
<evidence type="ECO:0000313" key="1">
    <source>
        <dbReference type="EMBL" id="AND79548.1"/>
    </source>
</evidence>
<reference evidence="2" key="2">
    <citation type="submission" date="2016-03" db="EMBL/GenBank/DDBJ databases">
        <title>Streptococcus antelopensis sp. nov., isolated from the feces of the Tibetan antelope (Pantholops hodgsonii) in Hoh Xil National Nature Reserve, Qinghai, China.</title>
        <authorList>
            <person name="Bai X."/>
        </authorList>
    </citation>
    <scope>NUCLEOTIDE SEQUENCE [LARGE SCALE GENOMIC DNA]</scope>
    <source>
        <strain evidence="2">TA 26</strain>
    </source>
</reference>
<dbReference type="RefSeq" id="WP_067062607.1">
    <property type="nucleotide sequence ID" value="NZ_CP014699.1"/>
</dbReference>
<dbReference type="Gene3D" id="3.30.70.1210">
    <property type="entry name" value="Crispr-associated protein, domain 2"/>
    <property type="match status" value="1"/>
</dbReference>
<protein>
    <submittedName>
        <fullName evidence="1">Type I-E CRISPR-associated protein Cas6/Cse3/CasE</fullName>
    </submittedName>
</protein>
<dbReference type="EMBL" id="CP014699">
    <property type="protein sequence ID" value="AND79548.1"/>
    <property type="molecule type" value="Genomic_DNA"/>
</dbReference>
<dbReference type="CDD" id="cd09727">
    <property type="entry name" value="Cas6_I-E"/>
    <property type="match status" value="1"/>
</dbReference>
<dbReference type="OrthoDB" id="9795689at2"/>
<dbReference type="SUPFAM" id="SSF117987">
    <property type="entry name" value="CRISPR-associated protein"/>
    <property type="match status" value="2"/>
</dbReference>
<keyword evidence="2" id="KW-1185">Reference proteome</keyword>
<dbReference type="Proteomes" id="UP000077317">
    <property type="component" value="Chromosome"/>
</dbReference>
<gene>
    <name evidence="1" type="ORF">A0O21_05655</name>
</gene>
<dbReference type="AlphaFoldDB" id="A0A172Q7X4"/>
<evidence type="ECO:0000313" key="2">
    <source>
        <dbReference type="Proteomes" id="UP000077317"/>
    </source>
</evidence>
<proteinExistence type="predicted"/>
<dbReference type="Gene3D" id="3.30.70.1200">
    <property type="entry name" value="Crispr-associated protein, domain 1"/>
    <property type="match status" value="1"/>
</dbReference>
<accession>A0A172Q7X4</accession>
<dbReference type="NCBIfam" id="TIGR01907">
    <property type="entry name" value="casE_Cse3"/>
    <property type="match status" value="1"/>
</dbReference>
<sequence>MYISRVEIDRNNRRKIKDLKNIESYHGWVEQSFPDEIKQEIRTRKLWRIDQLQGKQYLIIVSQEKPNLKRLEKYGVANSAQTKMYDHFLNSLKEGERMRFRLVLNPVISRTSKDNNHKRGVLMPHVTIEHQMEYLLNRSEKNGFTLREDDFSIVERGYEIFNKTNSKSIRLIKVVYEGILTVNDVELFKKALTEGVGKKKAYGFGMMTVIPVGE</sequence>
<dbReference type="Pfam" id="PF08798">
    <property type="entry name" value="CRISPR_assoc"/>
    <property type="match status" value="1"/>
</dbReference>
<dbReference type="InterPro" id="IPR010179">
    <property type="entry name" value="CRISPR-assoc_prot_Cse3"/>
</dbReference>
<dbReference type="KEGG" id="spat:A0O21_05655"/>
<organism evidence="1 2">
    <name type="scientific">Streptococcus pantholopis</name>
    <dbReference type="NCBI Taxonomy" id="1811193"/>
    <lineage>
        <taxon>Bacteria</taxon>
        <taxon>Bacillati</taxon>
        <taxon>Bacillota</taxon>
        <taxon>Bacilli</taxon>
        <taxon>Lactobacillales</taxon>
        <taxon>Streptococcaceae</taxon>
        <taxon>Streptococcus</taxon>
    </lineage>
</organism>